<evidence type="ECO:0000313" key="1">
    <source>
        <dbReference type="EMBL" id="RDX40214.1"/>
    </source>
</evidence>
<organism evidence="1 2">
    <name type="scientific">Lentinus brumalis</name>
    <dbReference type="NCBI Taxonomy" id="2498619"/>
    <lineage>
        <taxon>Eukaryota</taxon>
        <taxon>Fungi</taxon>
        <taxon>Dikarya</taxon>
        <taxon>Basidiomycota</taxon>
        <taxon>Agaricomycotina</taxon>
        <taxon>Agaricomycetes</taxon>
        <taxon>Polyporales</taxon>
        <taxon>Polyporaceae</taxon>
        <taxon>Lentinus</taxon>
    </lineage>
</organism>
<reference evidence="1 2" key="1">
    <citation type="journal article" date="2018" name="Biotechnol. Biofuels">
        <title>Integrative visual omics of the white-rot fungus Polyporus brumalis exposes the biotechnological potential of its oxidative enzymes for delignifying raw plant biomass.</title>
        <authorList>
            <person name="Miyauchi S."/>
            <person name="Rancon A."/>
            <person name="Drula E."/>
            <person name="Hage H."/>
            <person name="Chaduli D."/>
            <person name="Favel A."/>
            <person name="Grisel S."/>
            <person name="Henrissat B."/>
            <person name="Herpoel-Gimbert I."/>
            <person name="Ruiz-Duenas F.J."/>
            <person name="Chevret D."/>
            <person name="Hainaut M."/>
            <person name="Lin J."/>
            <person name="Wang M."/>
            <person name="Pangilinan J."/>
            <person name="Lipzen A."/>
            <person name="Lesage-Meessen L."/>
            <person name="Navarro D."/>
            <person name="Riley R."/>
            <person name="Grigoriev I.V."/>
            <person name="Zhou S."/>
            <person name="Raouche S."/>
            <person name="Rosso M.N."/>
        </authorList>
    </citation>
    <scope>NUCLEOTIDE SEQUENCE [LARGE SCALE GENOMIC DNA]</scope>
    <source>
        <strain evidence="1 2">BRFM 1820</strain>
    </source>
</reference>
<gene>
    <name evidence="1" type="ORF">OH76DRAFT_1413129</name>
</gene>
<accession>A0A371CIV4</accession>
<name>A0A371CIV4_9APHY</name>
<dbReference type="AlphaFoldDB" id="A0A371CIV4"/>
<keyword evidence="2" id="KW-1185">Reference proteome</keyword>
<evidence type="ECO:0000313" key="2">
    <source>
        <dbReference type="Proteomes" id="UP000256964"/>
    </source>
</evidence>
<proteinExistence type="predicted"/>
<protein>
    <submittedName>
        <fullName evidence="1">Uncharacterized protein</fullName>
    </submittedName>
</protein>
<dbReference type="Proteomes" id="UP000256964">
    <property type="component" value="Unassembled WGS sequence"/>
</dbReference>
<sequence length="186" mass="20148">MTTTLQCSERWMAYQTEGIHDTAVWASRRHISFSACACTASANFPCGLVTLPSLSSWAPTIVSPIRLSQEIWSLPVYVTTQFETGHVLDTPAFNIVQSCACSCILQHSGSKPTKSKLEPLPMSGISSDNSFEGALGKISNSEATTAHLGQEARAYLTVLDDPAYSEYNTPVWARRHSNGSIDGFAV</sequence>
<dbReference type="EMBL" id="KZ857575">
    <property type="protein sequence ID" value="RDX40214.1"/>
    <property type="molecule type" value="Genomic_DNA"/>
</dbReference>